<evidence type="ECO:0000256" key="13">
    <source>
        <dbReference type="SAM" id="Phobius"/>
    </source>
</evidence>
<comment type="subcellular location">
    <subcellularLocation>
        <location evidence="1">Membrane</location>
        <topology evidence="1">Multi-pass membrane protein</topology>
    </subcellularLocation>
</comment>
<name>A0AAE3XJ94_9BACT</name>
<evidence type="ECO:0000256" key="6">
    <source>
        <dbReference type="ARBA" id="ARBA00022826"/>
    </source>
</evidence>
<feature type="transmembrane region" description="Helical" evidence="13">
    <location>
        <begin position="94"/>
        <end position="117"/>
    </location>
</feature>
<evidence type="ECO:0000256" key="3">
    <source>
        <dbReference type="ARBA" id="ARBA00022448"/>
    </source>
</evidence>
<keyword evidence="11" id="KW-0407">Ion channel</keyword>
<proteinExistence type="inferred from homology"/>
<dbReference type="GO" id="GO:0016020">
    <property type="term" value="C:membrane"/>
    <property type="evidence" value="ECO:0007669"/>
    <property type="project" value="UniProtKB-SubCell"/>
</dbReference>
<keyword evidence="9" id="KW-0406">Ion transport</keyword>
<evidence type="ECO:0000256" key="1">
    <source>
        <dbReference type="ARBA" id="ARBA00004141"/>
    </source>
</evidence>
<dbReference type="GO" id="GO:0015252">
    <property type="term" value="F:proton channel activity"/>
    <property type="evidence" value="ECO:0007669"/>
    <property type="project" value="InterPro"/>
</dbReference>
<feature type="transmembrane region" description="Helical" evidence="13">
    <location>
        <begin position="204"/>
        <end position="222"/>
    </location>
</feature>
<keyword evidence="15" id="KW-1185">Reference proteome</keyword>
<organism evidence="14 15">
    <name type="scientific">Aureibacter tunicatorum</name>
    <dbReference type="NCBI Taxonomy" id="866807"/>
    <lineage>
        <taxon>Bacteria</taxon>
        <taxon>Pseudomonadati</taxon>
        <taxon>Bacteroidota</taxon>
        <taxon>Cytophagia</taxon>
        <taxon>Cytophagales</taxon>
        <taxon>Persicobacteraceae</taxon>
        <taxon>Aureibacter</taxon>
    </lineage>
</organism>
<protein>
    <submittedName>
        <fullName evidence="14">Membrane protein</fullName>
    </submittedName>
</protein>
<keyword evidence="3" id="KW-0813">Transport</keyword>
<evidence type="ECO:0000256" key="5">
    <source>
        <dbReference type="ARBA" id="ARBA00022692"/>
    </source>
</evidence>
<keyword evidence="7" id="KW-0630">Potassium</keyword>
<reference evidence="14" key="1">
    <citation type="submission" date="2023-07" db="EMBL/GenBank/DDBJ databases">
        <title>Genomic Encyclopedia of Type Strains, Phase IV (KMG-IV): sequencing the most valuable type-strain genomes for metagenomic binning, comparative biology and taxonomic classification.</title>
        <authorList>
            <person name="Goeker M."/>
        </authorList>
    </citation>
    <scope>NUCLEOTIDE SEQUENCE</scope>
    <source>
        <strain evidence="14">DSM 26174</strain>
    </source>
</reference>
<dbReference type="AlphaFoldDB" id="A0AAE3XJ94"/>
<comment type="caution">
    <text evidence="14">The sequence shown here is derived from an EMBL/GenBank/DDBJ whole genome shotgun (WGS) entry which is preliminary data.</text>
</comment>
<feature type="transmembrane region" description="Helical" evidence="13">
    <location>
        <begin position="137"/>
        <end position="159"/>
    </location>
</feature>
<evidence type="ECO:0000256" key="10">
    <source>
        <dbReference type="ARBA" id="ARBA00023136"/>
    </source>
</evidence>
<feature type="transmembrane region" description="Helical" evidence="13">
    <location>
        <begin position="180"/>
        <end position="198"/>
    </location>
</feature>
<keyword evidence="5 13" id="KW-0812">Transmembrane</keyword>
<evidence type="ECO:0000256" key="8">
    <source>
        <dbReference type="ARBA" id="ARBA00022989"/>
    </source>
</evidence>
<evidence type="ECO:0000256" key="2">
    <source>
        <dbReference type="ARBA" id="ARBA00006920"/>
    </source>
</evidence>
<dbReference type="Pfam" id="PF06736">
    <property type="entry name" value="TMEM175"/>
    <property type="match status" value="1"/>
</dbReference>
<comment type="catalytic activity">
    <reaction evidence="12">
        <text>K(+)(in) = K(+)(out)</text>
        <dbReference type="Rhea" id="RHEA:29463"/>
        <dbReference type="ChEBI" id="CHEBI:29103"/>
    </reaction>
</comment>
<evidence type="ECO:0000256" key="7">
    <source>
        <dbReference type="ARBA" id="ARBA00022958"/>
    </source>
</evidence>
<evidence type="ECO:0000256" key="9">
    <source>
        <dbReference type="ARBA" id="ARBA00023065"/>
    </source>
</evidence>
<feature type="transmembrane region" description="Helical" evidence="13">
    <location>
        <begin position="56"/>
        <end position="74"/>
    </location>
</feature>
<gene>
    <name evidence="14" type="ORF">HNQ88_000029</name>
</gene>
<evidence type="ECO:0000256" key="12">
    <source>
        <dbReference type="ARBA" id="ARBA00034430"/>
    </source>
</evidence>
<evidence type="ECO:0000313" key="15">
    <source>
        <dbReference type="Proteomes" id="UP001185092"/>
    </source>
</evidence>
<comment type="similarity">
    <text evidence="2">Belongs to the TMEM175 family.</text>
</comment>
<sequence>MRNRIMEYFEEEPHFDYRGANPTRIEGFSDAIFAFSLTLLVVSLEVPKSFNELMEIFKGIFSFGISSLLLFLIWREHYIFFLRYGIRNRQIVNLNFILLFIVIFYVYPLKFLFTYLIDNVFFQNTSYILNSNELSKLINIYSFGAFAIFGIFALMHWHVLKTKESLNLNPFELFETRFSLAKNIYLMLIPAFTSILNSLFDSTWFLYLFFLYFGVFLKSLLFKNKRQRLINNLLLSDK</sequence>
<keyword evidence="6" id="KW-0631">Potassium channel</keyword>
<accession>A0AAE3XJ94</accession>
<dbReference type="RefSeq" id="WP_309936487.1">
    <property type="nucleotide sequence ID" value="NZ_AP025305.1"/>
</dbReference>
<keyword evidence="4" id="KW-0633">Potassium transport</keyword>
<dbReference type="Proteomes" id="UP001185092">
    <property type="component" value="Unassembled WGS sequence"/>
</dbReference>
<keyword evidence="10 13" id="KW-0472">Membrane</keyword>
<keyword evidence="8 13" id="KW-1133">Transmembrane helix</keyword>
<evidence type="ECO:0000256" key="4">
    <source>
        <dbReference type="ARBA" id="ARBA00022538"/>
    </source>
</evidence>
<evidence type="ECO:0000313" key="14">
    <source>
        <dbReference type="EMBL" id="MDR6237053.1"/>
    </source>
</evidence>
<feature type="transmembrane region" description="Helical" evidence="13">
    <location>
        <begin position="27"/>
        <end position="44"/>
    </location>
</feature>
<dbReference type="EMBL" id="JAVDQD010000001">
    <property type="protein sequence ID" value="MDR6237053.1"/>
    <property type="molecule type" value="Genomic_DNA"/>
</dbReference>
<dbReference type="InterPro" id="IPR010617">
    <property type="entry name" value="TMEM175-like"/>
</dbReference>
<evidence type="ECO:0000256" key="11">
    <source>
        <dbReference type="ARBA" id="ARBA00023303"/>
    </source>
</evidence>
<dbReference type="GO" id="GO:0005267">
    <property type="term" value="F:potassium channel activity"/>
    <property type="evidence" value="ECO:0007669"/>
    <property type="project" value="UniProtKB-KW"/>
</dbReference>